<dbReference type="InterPro" id="IPR050406">
    <property type="entry name" value="FGGY_Carb_Kinase"/>
</dbReference>
<evidence type="ECO:0000256" key="5">
    <source>
        <dbReference type="ARBA" id="ARBA00022777"/>
    </source>
</evidence>
<dbReference type="PIRSF" id="PIRSF000538">
    <property type="entry name" value="GlpK"/>
    <property type="match status" value="1"/>
</dbReference>
<dbReference type="Pfam" id="PF02782">
    <property type="entry name" value="FGGY_C"/>
    <property type="match status" value="1"/>
</dbReference>
<dbReference type="PANTHER" id="PTHR43095:SF5">
    <property type="entry name" value="XYLULOSE KINASE"/>
    <property type="match status" value="1"/>
</dbReference>
<dbReference type="EMBL" id="BAABLW010000007">
    <property type="protein sequence ID" value="GAA4919242.1"/>
    <property type="molecule type" value="Genomic_DNA"/>
</dbReference>
<feature type="active site" description="Proton acceptor" evidence="8">
    <location>
        <position position="248"/>
    </location>
</feature>
<evidence type="ECO:0000256" key="8">
    <source>
        <dbReference type="HAMAP-Rule" id="MF_02220"/>
    </source>
</evidence>
<dbReference type="PROSITE" id="PS00445">
    <property type="entry name" value="FGGY_KINASES_2"/>
    <property type="match status" value="1"/>
</dbReference>
<feature type="site" description="Important for activity" evidence="8">
    <location>
        <position position="9"/>
    </location>
</feature>
<evidence type="ECO:0000256" key="10">
    <source>
        <dbReference type="RuleBase" id="RU364073"/>
    </source>
</evidence>
<dbReference type="SUPFAM" id="SSF53067">
    <property type="entry name" value="Actin-like ATPase domain"/>
    <property type="match status" value="2"/>
</dbReference>
<keyword evidence="4 8" id="KW-0547">Nucleotide-binding</keyword>
<feature type="domain" description="Carbohydrate kinase FGGY C-terminal" evidence="12">
    <location>
        <begin position="264"/>
        <end position="445"/>
    </location>
</feature>
<comment type="catalytic activity">
    <reaction evidence="8 10">
        <text>D-xylulose + ATP = D-xylulose 5-phosphate + ADP + H(+)</text>
        <dbReference type="Rhea" id="RHEA:10964"/>
        <dbReference type="ChEBI" id="CHEBI:15378"/>
        <dbReference type="ChEBI" id="CHEBI:17140"/>
        <dbReference type="ChEBI" id="CHEBI:30616"/>
        <dbReference type="ChEBI" id="CHEBI:57737"/>
        <dbReference type="ChEBI" id="CHEBI:456216"/>
        <dbReference type="EC" id="2.7.1.17"/>
    </reaction>
</comment>
<organism evidence="13 14">
    <name type="scientific">Nesterenkonia rhizosphaerae</name>
    <dbReference type="NCBI Taxonomy" id="1348272"/>
    <lineage>
        <taxon>Bacteria</taxon>
        <taxon>Bacillati</taxon>
        <taxon>Actinomycetota</taxon>
        <taxon>Actinomycetes</taxon>
        <taxon>Micrococcales</taxon>
        <taxon>Micrococcaceae</taxon>
        <taxon>Nesterenkonia</taxon>
    </lineage>
</organism>
<dbReference type="InterPro" id="IPR018485">
    <property type="entry name" value="FGGY_C"/>
</dbReference>
<comment type="caution">
    <text evidence="13">The sequence shown here is derived from an EMBL/GenBank/DDBJ whole genome shotgun (WGS) entry which is preliminary data.</text>
</comment>
<keyword evidence="2 8" id="KW-0859">Xylose metabolism</keyword>
<evidence type="ECO:0000256" key="9">
    <source>
        <dbReference type="RuleBase" id="RU003733"/>
    </source>
</evidence>
<dbReference type="CDD" id="cd07809">
    <property type="entry name" value="ASKHA_NBD_FGGY_BaXK-like"/>
    <property type="match status" value="1"/>
</dbReference>
<evidence type="ECO:0000313" key="13">
    <source>
        <dbReference type="EMBL" id="GAA4919242.1"/>
    </source>
</evidence>
<evidence type="ECO:0000256" key="4">
    <source>
        <dbReference type="ARBA" id="ARBA00022741"/>
    </source>
</evidence>
<comment type="function">
    <text evidence="8">Catalyzes the phosphorylation of D-xylulose to D-xylulose 5-phosphate.</text>
</comment>
<feature type="domain" description="Carbohydrate kinase FGGY N-terminal" evidence="11">
    <location>
        <begin position="5"/>
        <end position="255"/>
    </location>
</feature>
<keyword evidence="3 8" id="KW-0808">Transferase</keyword>
<dbReference type="Proteomes" id="UP001500368">
    <property type="component" value="Unassembled WGS sequence"/>
</dbReference>
<keyword evidence="14" id="KW-1185">Reference proteome</keyword>
<dbReference type="Gene3D" id="3.30.420.40">
    <property type="match status" value="2"/>
</dbReference>
<evidence type="ECO:0000256" key="1">
    <source>
        <dbReference type="ARBA" id="ARBA00009156"/>
    </source>
</evidence>
<sequence length="487" mass="50138">MTTLVAGIDSSTQSCKVVIREAETGALVRQGSAKHPEGTEVSPQAWWDALLLAIEQAGGLHDVAAAAIGGQQHGLVALDADGEVIRDALLWNDTRSADAAEALIAEYSAGTGPEAVNSGAAAWTQMTGSVPVASLTVTKLRWLADSEPQNAQRVAAVALPHDWLTWKLSGAAALQDLTTDRSEVSGTGYYDTAQGQYRYDLLARALRISEDQARSIILPRVLGPAEQAGTGDAARGWGHLVLGPGAGDNAAAALGLGMSTGDVAISIGTSGVVSAVSPKPIQDPAGVINGFADATGEFLPLAVTLNGSRVLDGAARMLGVDHTGLADLALAAEPGAHGLSLIPYLEGERTPNLPHATGSFIGLSLASMNPQDVARAAVEGLLCGLADGLQAMTTLGVPVNSIQLIGGAARSAAVQQIAPAIFEREIQVPEPGEYVADGAARQAAWVLSGSDTAPQWTTSAVQTFTAEPARHVREAYAARRHLFAERS</sequence>
<dbReference type="InterPro" id="IPR000577">
    <property type="entry name" value="Carb_kinase_FGGY"/>
</dbReference>
<dbReference type="EC" id="2.7.1.17" evidence="8 10"/>
<evidence type="ECO:0000259" key="12">
    <source>
        <dbReference type="Pfam" id="PF02782"/>
    </source>
</evidence>
<dbReference type="InterPro" id="IPR006000">
    <property type="entry name" value="Xylulokinase"/>
</dbReference>
<evidence type="ECO:0000256" key="6">
    <source>
        <dbReference type="ARBA" id="ARBA00022840"/>
    </source>
</evidence>
<gene>
    <name evidence="8 10 13" type="primary">xylB</name>
    <name evidence="13" type="ORF">GCM10025790_13880</name>
</gene>
<dbReference type="InterPro" id="IPR018483">
    <property type="entry name" value="Carb_kinase_FGGY_CS"/>
</dbReference>
<evidence type="ECO:0000256" key="2">
    <source>
        <dbReference type="ARBA" id="ARBA00022629"/>
    </source>
</evidence>
<name>A0ABP9FZ45_9MICC</name>
<dbReference type="RefSeq" id="WP_345477341.1">
    <property type="nucleotide sequence ID" value="NZ_BAABLW010000007.1"/>
</dbReference>
<comment type="similarity">
    <text evidence="1 8 9">Belongs to the FGGY kinase family.</text>
</comment>
<feature type="binding site" evidence="8">
    <location>
        <begin position="72"/>
        <end position="73"/>
    </location>
    <ligand>
        <name>substrate</name>
    </ligand>
</feature>
<evidence type="ECO:0000313" key="14">
    <source>
        <dbReference type="Proteomes" id="UP001500368"/>
    </source>
</evidence>
<evidence type="ECO:0000256" key="3">
    <source>
        <dbReference type="ARBA" id="ARBA00022679"/>
    </source>
</evidence>
<proteinExistence type="inferred from homology"/>
<keyword evidence="5 8" id="KW-0418">Kinase</keyword>
<keyword evidence="7 8" id="KW-0119">Carbohydrate metabolism</keyword>
<accession>A0ABP9FZ45</accession>
<evidence type="ECO:0000259" key="11">
    <source>
        <dbReference type="Pfam" id="PF00370"/>
    </source>
</evidence>
<keyword evidence="6 8" id="KW-0067">ATP-binding</keyword>
<dbReference type="InterPro" id="IPR018484">
    <property type="entry name" value="FGGY_N"/>
</dbReference>
<dbReference type="HAMAP" id="MF_02220">
    <property type="entry name" value="XylB"/>
    <property type="match status" value="1"/>
</dbReference>
<evidence type="ECO:0000256" key="7">
    <source>
        <dbReference type="ARBA" id="ARBA00023277"/>
    </source>
</evidence>
<reference evidence="14" key="1">
    <citation type="journal article" date="2019" name="Int. J. Syst. Evol. Microbiol.">
        <title>The Global Catalogue of Microorganisms (GCM) 10K type strain sequencing project: providing services to taxonomists for standard genome sequencing and annotation.</title>
        <authorList>
            <consortium name="The Broad Institute Genomics Platform"/>
            <consortium name="The Broad Institute Genome Sequencing Center for Infectious Disease"/>
            <person name="Wu L."/>
            <person name="Ma J."/>
        </authorList>
    </citation>
    <scope>NUCLEOTIDE SEQUENCE [LARGE SCALE GENOMIC DNA]</scope>
    <source>
        <strain evidence="14">JCM 19129</strain>
    </source>
</reference>
<dbReference type="PANTHER" id="PTHR43095">
    <property type="entry name" value="SUGAR KINASE"/>
    <property type="match status" value="1"/>
</dbReference>
<dbReference type="NCBIfam" id="TIGR01312">
    <property type="entry name" value="XylB"/>
    <property type="match status" value="1"/>
</dbReference>
<protein>
    <recommendedName>
        <fullName evidence="8 10">Xylulose kinase</fullName>
        <shortName evidence="8 10">Xylulokinase</shortName>
        <ecNumber evidence="8 10">2.7.1.17</ecNumber>
    </recommendedName>
</protein>
<dbReference type="Pfam" id="PF00370">
    <property type="entry name" value="FGGY_N"/>
    <property type="match status" value="1"/>
</dbReference>
<dbReference type="InterPro" id="IPR043129">
    <property type="entry name" value="ATPase_NBD"/>
</dbReference>